<proteinExistence type="predicted"/>
<accession>A0AAN7PA31</accession>
<dbReference type="Proteomes" id="UP001333110">
    <property type="component" value="Unassembled WGS sequence"/>
</dbReference>
<dbReference type="EMBL" id="JAUNZN010000001">
    <property type="protein sequence ID" value="KAK4828907.1"/>
    <property type="molecule type" value="Genomic_DNA"/>
</dbReference>
<dbReference type="AlphaFoldDB" id="A0AAN7PA31"/>
<evidence type="ECO:0000313" key="2">
    <source>
        <dbReference type="Proteomes" id="UP001333110"/>
    </source>
</evidence>
<protein>
    <submittedName>
        <fullName evidence="1">Uncharacterized protein</fullName>
    </submittedName>
</protein>
<organism evidence="1 2">
    <name type="scientific">Mycteria americana</name>
    <name type="common">Wood stork</name>
    <dbReference type="NCBI Taxonomy" id="33587"/>
    <lineage>
        <taxon>Eukaryota</taxon>
        <taxon>Metazoa</taxon>
        <taxon>Chordata</taxon>
        <taxon>Craniata</taxon>
        <taxon>Vertebrata</taxon>
        <taxon>Euteleostomi</taxon>
        <taxon>Archelosauria</taxon>
        <taxon>Archosauria</taxon>
        <taxon>Dinosauria</taxon>
        <taxon>Saurischia</taxon>
        <taxon>Theropoda</taxon>
        <taxon>Coelurosauria</taxon>
        <taxon>Aves</taxon>
        <taxon>Neognathae</taxon>
        <taxon>Neoaves</taxon>
        <taxon>Aequornithes</taxon>
        <taxon>Ciconiiformes</taxon>
        <taxon>Ciconiidae</taxon>
        <taxon>Mycteria</taxon>
    </lineage>
</organism>
<name>A0AAN7PA31_MYCAM</name>
<comment type="caution">
    <text evidence="1">The sequence shown here is derived from an EMBL/GenBank/DDBJ whole genome shotgun (WGS) entry which is preliminary data.</text>
</comment>
<sequence>MGRGTPSSSTKGNADSYTWGEITSGTSTGWLQPAGILLGRKSPGDPGRCQVVHEPAYCSAWAPVGENLTNVYKSLVERSNEDGVKLFSVVPTDRTRGNRHKLKTMKFHLNTRKHFFLLKTMIRGLEHLSYEDRLRDLGLSSLEKRKLRGHLIAAFQYLKVAYKKAGEGLFMRACSGRTRGNGFKLKEGRFRLDIRKKFFTMRVSDRKHGNGSKLHQGRFTLDISKHFFTKRVVKHCNRLPREVVDDPCLSVFKRHLDSALNNML</sequence>
<evidence type="ECO:0000313" key="1">
    <source>
        <dbReference type="EMBL" id="KAK4828907.1"/>
    </source>
</evidence>
<keyword evidence="2" id="KW-1185">Reference proteome</keyword>
<reference evidence="1 2" key="1">
    <citation type="journal article" date="2023" name="J. Hered.">
        <title>Chromosome-level genome of the wood stork (Mycteria americana) provides insight into avian chromosome evolution.</title>
        <authorList>
            <person name="Flamio R. Jr."/>
            <person name="Ramstad K.M."/>
        </authorList>
    </citation>
    <scope>NUCLEOTIDE SEQUENCE [LARGE SCALE GENOMIC DNA]</scope>
    <source>
        <strain evidence="1">JAX WOST 10</strain>
    </source>
</reference>
<gene>
    <name evidence="1" type="ORF">QYF61_001465</name>
</gene>